<protein>
    <submittedName>
        <fullName evidence="4">Uncharacterized protein</fullName>
    </submittedName>
</protein>
<proteinExistence type="predicted"/>
<keyword evidence="2" id="KW-0472">Membrane</keyword>
<evidence type="ECO:0000256" key="1">
    <source>
        <dbReference type="SAM" id="MobiDB-lite"/>
    </source>
</evidence>
<feature type="compositionally biased region" description="Acidic residues" evidence="1">
    <location>
        <begin position="272"/>
        <end position="286"/>
    </location>
</feature>
<reference evidence="5" key="1">
    <citation type="journal article" date="2014" name="Genome Announc.">
        <title>Draft genome sequence of the formaldehyde-resistant fungus Byssochlamys spectabilis No. 5 (anamorph Paecilomyces variotii No. 5) (NBRC109023).</title>
        <authorList>
            <person name="Oka T."/>
            <person name="Ekino K."/>
            <person name="Fukuda K."/>
            <person name="Nomura Y."/>
        </authorList>
    </citation>
    <scope>NUCLEOTIDE SEQUENCE [LARGE SCALE GENOMIC DNA]</scope>
    <source>
        <strain evidence="5">No. 5 / NBRC 109023</strain>
    </source>
</reference>
<sequence>MKSLLILSLSLLSLLHPGHAMPLPDGSQPDILVLKHDQSHGTEQEGRDFTFFAKKYTGRRRASAPAGAPDFHARITDLDETETQRSKPPESLNHGKIHKSNDHIETTPSSPSILHPAQANRLLKPSCPAPAGFLSTASSQLSDFVHRLSLPLFLPSFSSKDDPESESIAAAAATSTPDGPIPRPNSKDAFPLEPWMIVLGMIWLVPITVVLVEMIEYAWMWFRGDIDPDFLDRTASGHPRCNRFMSAGEMESGEKFTSEKTAAGYTTRPRYDDDDSSGEEFDDLVP</sequence>
<dbReference type="OrthoDB" id="10563476at2759"/>
<keyword evidence="3" id="KW-0732">Signal</keyword>
<keyword evidence="5" id="KW-1185">Reference proteome</keyword>
<feature type="transmembrane region" description="Helical" evidence="2">
    <location>
        <begin position="195"/>
        <end position="215"/>
    </location>
</feature>
<keyword evidence="2" id="KW-1133">Transmembrane helix</keyword>
<dbReference type="AlphaFoldDB" id="V5GFS6"/>
<name>V5GFS6_BYSSN</name>
<feature type="compositionally biased region" description="Basic and acidic residues" evidence="1">
    <location>
        <begin position="78"/>
        <end position="88"/>
    </location>
</feature>
<feature type="region of interest" description="Disordered" evidence="1">
    <location>
        <begin position="78"/>
        <end position="114"/>
    </location>
</feature>
<comment type="caution">
    <text evidence="4">The sequence shown here is derived from an EMBL/GenBank/DDBJ whole genome shotgun (WGS) entry which is preliminary data.</text>
</comment>
<feature type="region of interest" description="Disordered" evidence="1">
    <location>
        <begin position="159"/>
        <end position="185"/>
    </location>
</feature>
<gene>
    <name evidence="4" type="ORF">PVAR5_8539</name>
</gene>
<feature type="region of interest" description="Disordered" evidence="1">
    <location>
        <begin position="249"/>
        <end position="286"/>
    </location>
</feature>
<evidence type="ECO:0000256" key="2">
    <source>
        <dbReference type="SAM" id="Phobius"/>
    </source>
</evidence>
<feature type="signal peptide" evidence="3">
    <location>
        <begin position="1"/>
        <end position="20"/>
    </location>
</feature>
<organism evidence="4 5">
    <name type="scientific">Byssochlamys spectabilis (strain No. 5 / NBRC 109023)</name>
    <name type="common">Paecilomyces variotii</name>
    <dbReference type="NCBI Taxonomy" id="1356009"/>
    <lineage>
        <taxon>Eukaryota</taxon>
        <taxon>Fungi</taxon>
        <taxon>Dikarya</taxon>
        <taxon>Ascomycota</taxon>
        <taxon>Pezizomycotina</taxon>
        <taxon>Eurotiomycetes</taxon>
        <taxon>Eurotiomycetidae</taxon>
        <taxon>Eurotiales</taxon>
        <taxon>Thermoascaceae</taxon>
        <taxon>Paecilomyces</taxon>
    </lineage>
</organism>
<dbReference type="InParanoid" id="V5GFS6"/>
<dbReference type="HOGENOM" id="CLU_973170_0_0_1"/>
<evidence type="ECO:0000313" key="5">
    <source>
        <dbReference type="Proteomes" id="UP000018001"/>
    </source>
</evidence>
<keyword evidence="2" id="KW-0812">Transmembrane</keyword>
<dbReference type="Proteomes" id="UP000018001">
    <property type="component" value="Unassembled WGS sequence"/>
</dbReference>
<evidence type="ECO:0000313" key="4">
    <source>
        <dbReference type="EMBL" id="GAD99812.1"/>
    </source>
</evidence>
<dbReference type="EMBL" id="BAUL01000330">
    <property type="protein sequence ID" value="GAD99812.1"/>
    <property type="molecule type" value="Genomic_DNA"/>
</dbReference>
<evidence type="ECO:0000256" key="3">
    <source>
        <dbReference type="SAM" id="SignalP"/>
    </source>
</evidence>
<accession>V5GFS6</accession>
<feature type="chain" id="PRO_5004737137" evidence="3">
    <location>
        <begin position="21"/>
        <end position="286"/>
    </location>
</feature>